<feature type="transmembrane region" description="Helical" evidence="2">
    <location>
        <begin position="130"/>
        <end position="151"/>
    </location>
</feature>
<feature type="transmembrane region" description="Helical" evidence="2">
    <location>
        <begin position="409"/>
        <end position="429"/>
    </location>
</feature>
<dbReference type="EMBL" id="AP011946">
    <property type="protein sequence ID" value="BAM38993.1"/>
    <property type="molecule type" value="Genomic_DNA"/>
</dbReference>
<accession>J4C7G4</accession>
<reference evidence="3 4" key="1">
    <citation type="journal article" date="2012" name="MBio">
        <title>Comparative genome analysis of three eukaryotic parasites with differing abilities to transform leukocytes reveals key mediators of Theileria-induced leukocyte transformation.</title>
        <authorList>
            <person name="Hayashida K."/>
            <person name="Hara Y."/>
            <person name="Abe T."/>
            <person name="Yamasaki C."/>
            <person name="Toyoda A."/>
            <person name="Kosuge T."/>
            <person name="Suzuki Y."/>
            <person name="Sato Y."/>
            <person name="Kawashima S."/>
            <person name="Katayama T."/>
            <person name="Wakaguri H."/>
            <person name="Inoue N."/>
            <person name="Homma K."/>
            <person name="Tada-Umezaki M."/>
            <person name="Yagi Y."/>
            <person name="Fujii Y."/>
            <person name="Habara T."/>
            <person name="Kanehisa M."/>
            <person name="Watanabe H."/>
            <person name="Ito K."/>
            <person name="Gojobori T."/>
            <person name="Sugawara H."/>
            <person name="Imanishi T."/>
            <person name="Weir W."/>
            <person name="Gardner M."/>
            <person name="Pain A."/>
            <person name="Shiels B."/>
            <person name="Hattori M."/>
            <person name="Nene V."/>
            <person name="Sugimoto C."/>
        </authorList>
    </citation>
    <scope>NUCLEOTIDE SEQUENCE [LARGE SCALE GENOMIC DNA]</scope>
    <source>
        <strain evidence="3 4">Shintoku</strain>
    </source>
</reference>
<gene>
    <name evidence="3" type="ORF">TOT_010000458</name>
</gene>
<evidence type="ECO:0000256" key="2">
    <source>
        <dbReference type="SAM" id="Phobius"/>
    </source>
</evidence>
<dbReference type="RefSeq" id="XP_009689294.1">
    <property type="nucleotide sequence ID" value="XM_009690999.1"/>
</dbReference>
<dbReference type="KEGG" id="tot:TOT_010000458"/>
<protein>
    <submittedName>
        <fullName evidence="3">Uncharacterized protein</fullName>
    </submittedName>
</protein>
<feature type="transmembrane region" description="Helical" evidence="2">
    <location>
        <begin position="191"/>
        <end position="209"/>
    </location>
</feature>
<feature type="compositionally biased region" description="Low complexity" evidence="1">
    <location>
        <begin position="235"/>
        <end position="248"/>
    </location>
</feature>
<dbReference type="GeneID" id="20713368"/>
<keyword evidence="2" id="KW-0812">Transmembrane</keyword>
<dbReference type="AlphaFoldDB" id="J4C7G4"/>
<name>J4C7G4_THEOR</name>
<keyword evidence="2" id="KW-1133">Transmembrane helix</keyword>
<dbReference type="Proteomes" id="UP000003786">
    <property type="component" value="Chromosome 1"/>
</dbReference>
<evidence type="ECO:0000313" key="3">
    <source>
        <dbReference type="EMBL" id="BAM38993.1"/>
    </source>
</evidence>
<feature type="transmembrane region" description="Helical" evidence="2">
    <location>
        <begin position="347"/>
        <end position="366"/>
    </location>
</feature>
<feature type="transmembrane region" description="Helical" evidence="2">
    <location>
        <begin position="313"/>
        <end position="332"/>
    </location>
</feature>
<feature type="transmembrane region" description="Helical" evidence="2">
    <location>
        <begin position="283"/>
        <end position="306"/>
    </location>
</feature>
<organism evidence="3 4">
    <name type="scientific">Theileria orientalis strain Shintoku</name>
    <dbReference type="NCBI Taxonomy" id="869250"/>
    <lineage>
        <taxon>Eukaryota</taxon>
        <taxon>Sar</taxon>
        <taxon>Alveolata</taxon>
        <taxon>Apicomplexa</taxon>
        <taxon>Aconoidasida</taxon>
        <taxon>Piroplasmida</taxon>
        <taxon>Theileriidae</taxon>
        <taxon>Theileria</taxon>
    </lineage>
</organism>
<feature type="region of interest" description="Disordered" evidence="1">
    <location>
        <begin position="225"/>
        <end position="261"/>
    </location>
</feature>
<feature type="transmembrane region" description="Helical" evidence="2">
    <location>
        <begin position="98"/>
        <end position="118"/>
    </location>
</feature>
<sequence length="495" mass="55761">MSEETKEGEVTTSVGTAITCKAIVAMGSVALHIMFFQLEVISAQVAIAFNIPVQTTSIYLEKLFGIRFLGFVLGVTTEYIIFRIYSEIKPDHANWNRVYINETAFGLMLFARIILFIVTMCSSNLAYHVYFALAFESFALGSVGGSIFAVVPQHVAVHVLFAHLSRLLTFLVQFFLDIAYKESLPKIKFQFFFCVILNAIACGCFYYYHHKLGCSDLLRPATQEEKHKEKEQKNKGVNGTSGNNNGSSNGNGGGNGENAGMYTKDPPEKKNFIETFGAAASPFLMYSIGSVLFDTLFPGILPYAFISRERAHMVNMILPIAGMTGPVLLFILESAGKFDKWHDEFDIAWLWVIPMTIVFIYSILAVHTRIPSARRIINNRPVILAMTFTGALGNSFMDPLSFAGVAKKLFLSGFIPDIGVLMFHQFFCISIRFYHYKISVGYNVTRIDLGYILPKFRPNHRMSKWNTFWYVLRTTFKKAGRDAISDMTMNVKEYL</sequence>
<keyword evidence="4" id="KW-1185">Reference proteome</keyword>
<evidence type="ECO:0000256" key="1">
    <source>
        <dbReference type="SAM" id="MobiDB-lite"/>
    </source>
</evidence>
<feature type="transmembrane region" description="Helical" evidence="2">
    <location>
        <begin position="378"/>
        <end position="397"/>
    </location>
</feature>
<proteinExistence type="predicted"/>
<keyword evidence="2" id="KW-0472">Membrane</keyword>
<dbReference type="VEuPathDB" id="PiroplasmaDB:TOT_010000458"/>
<feature type="compositionally biased region" description="Basic and acidic residues" evidence="1">
    <location>
        <begin position="225"/>
        <end position="234"/>
    </location>
</feature>
<feature type="transmembrane region" description="Helical" evidence="2">
    <location>
        <begin position="63"/>
        <end position="86"/>
    </location>
</feature>
<evidence type="ECO:0000313" key="4">
    <source>
        <dbReference type="Proteomes" id="UP000003786"/>
    </source>
</evidence>